<organism evidence="1">
    <name type="scientific">marine sediment metagenome</name>
    <dbReference type="NCBI Taxonomy" id="412755"/>
    <lineage>
        <taxon>unclassified sequences</taxon>
        <taxon>metagenomes</taxon>
        <taxon>ecological metagenomes</taxon>
    </lineage>
</organism>
<comment type="caution">
    <text evidence="1">The sequence shown here is derived from an EMBL/GenBank/DDBJ whole genome shotgun (WGS) entry which is preliminary data.</text>
</comment>
<gene>
    <name evidence="1" type="ORF">LCGC14_0359710</name>
</gene>
<evidence type="ECO:0000313" key="1">
    <source>
        <dbReference type="EMBL" id="KKN77556.1"/>
    </source>
</evidence>
<protein>
    <submittedName>
        <fullName evidence="1">Uncharacterized protein</fullName>
    </submittedName>
</protein>
<proteinExistence type="predicted"/>
<accession>A0A0F9VVT1</accession>
<sequence>MKRVLTLLIVILSLLFAGELFAASCTNGTVTKTIKSSTARMLVVQYDIDSDASGDVSGGTNCEIDIEKRYLYKVEIWPDTGGTIPSPLYDCRFNTPLGVDIMQGELQDLPQLNTVSTGTATPLIGGAAIASYGYEKLDIVCANMGDTQGTTMDIHFYKE</sequence>
<name>A0A0F9VVT1_9ZZZZ</name>
<dbReference type="AlphaFoldDB" id="A0A0F9VVT1"/>
<reference evidence="1" key="1">
    <citation type="journal article" date="2015" name="Nature">
        <title>Complex archaea that bridge the gap between prokaryotes and eukaryotes.</title>
        <authorList>
            <person name="Spang A."/>
            <person name="Saw J.H."/>
            <person name="Jorgensen S.L."/>
            <person name="Zaremba-Niedzwiedzka K."/>
            <person name="Martijn J."/>
            <person name="Lind A.E."/>
            <person name="van Eijk R."/>
            <person name="Schleper C."/>
            <person name="Guy L."/>
            <person name="Ettema T.J."/>
        </authorList>
    </citation>
    <scope>NUCLEOTIDE SEQUENCE</scope>
</reference>
<dbReference type="EMBL" id="LAZR01000277">
    <property type="protein sequence ID" value="KKN77556.1"/>
    <property type="molecule type" value="Genomic_DNA"/>
</dbReference>